<reference evidence="7" key="1">
    <citation type="submission" date="2019-10" db="EMBL/GenBank/DDBJ databases">
        <title>Nonomuraea sp. nov., isolated from Phyllanthus amarus.</title>
        <authorList>
            <person name="Klykleung N."/>
            <person name="Tanasupawat S."/>
        </authorList>
    </citation>
    <scope>NUCLEOTIDE SEQUENCE [LARGE SCALE GENOMIC DNA]</scope>
    <source>
        <strain evidence="7">3MP-10</strain>
    </source>
</reference>
<comment type="caution">
    <text evidence="7">The sequence shown here is derived from an EMBL/GenBank/DDBJ whole genome shotgun (WGS) entry which is preliminary data.</text>
</comment>
<dbReference type="OrthoDB" id="9803968at2"/>
<dbReference type="Gene3D" id="3.30.300.30">
    <property type="match status" value="1"/>
</dbReference>
<dbReference type="InterPro" id="IPR050237">
    <property type="entry name" value="ATP-dep_AMP-bd_enzyme"/>
</dbReference>
<protein>
    <submittedName>
        <fullName evidence="7">AMP-binding protein</fullName>
    </submittedName>
</protein>
<sequence>MKRAGFVPWPAETARRYREAGCWQGRPLGAWLWEWADGRGDRTALVDGEHRLSYRELAARADALAESLAERGLADGDNILVQLPNGWEFVVTTLACFRLGVAPVMMLPPHRAYELTSIARHVDAKALVVPDRWKDFDHQTLAHEVATELAAELPGRPLVLVAGEEVRADSLDLRALAGTDEDVEARRKRLDERAPEADEIALFLLSGGTTGLPKVIGRTHDDYSYNIRTSAAACAITEDTVYLTVLPAGHNFPLASPGILGTLWAGGTVVMLPSPRPDAVFAAIERERVTTTSAVPAVALSWSRAAADCGRDLSSLRHVHVGGSVLSHELAASIGPALGCRLQQVYGMAEGLICYTAPDAPDEIAHTTQGSPISPHDELRVEGPDGQPVAPGGIGEMLTRGPYTPRGYFRAPEVNARSYTADGWYRTGDLVRITEGGHVVVCDRVKDLINRGGEKIAAGEIETLVQEMPQVAEVAAVAAPDPEVGERVCLFVRLHEGRTLTLAEVGAELTARGLAAFKIPERFEVLAELPHTPVGKPDKKALRALLNAPSPSNPLLNDPTKGAA</sequence>
<dbReference type="Pfam" id="PF00501">
    <property type="entry name" value="AMP-binding"/>
    <property type="match status" value="1"/>
</dbReference>
<evidence type="ECO:0000313" key="7">
    <source>
        <dbReference type="EMBL" id="KAB8169904.1"/>
    </source>
</evidence>
<dbReference type="SUPFAM" id="SSF56801">
    <property type="entry name" value="Acetyl-CoA synthetase-like"/>
    <property type="match status" value="1"/>
</dbReference>
<keyword evidence="3" id="KW-0067">ATP-binding</keyword>
<dbReference type="PANTHER" id="PTHR43767">
    <property type="entry name" value="LONG-CHAIN-FATTY-ACID--COA LIGASE"/>
    <property type="match status" value="1"/>
</dbReference>
<dbReference type="EMBL" id="VDLY02000002">
    <property type="protein sequence ID" value="KAB8169904.1"/>
    <property type="molecule type" value="Genomic_DNA"/>
</dbReference>
<accession>A0A5N6AMP5</accession>
<dbReference type="InterPro" id="IPR000873">
    <property type="entry name" value="AMP-dep_synth/lig_dom"/>
</dbReference>
<feature type="domain" description="AMP-binding enzyme C-terminal" evidence="6">
    <location>
        <begin position="460"/>
        <end position="536"/>
    </location>
</feature>
<proteinExistence type="predicted"/>
<name>A0A5N6AMP5_9ACTN</name>
<organism evidence="7 8">
    <name type="scientific">Streptomyces mimosae</name>
    <dbReference type="NCBI Taxonomy" id="2586635"/>
    <lineage>
        <taxon>Bacteria</taxon>
        <taxon>Bacillati</taxon>
        <taxon>Actinomycetota</taxon>
        <taxon>Actinomycetes</taxon>
        <taxon>Kitasatosporales</taxon>
        <taxon>Streptomycetaceae</taxon>
        <taxon>Streptomyces</taxon>
    </lineage>
</organism>
<dbReference type="Gene3D" id="2.30.38.10">
    <property type="entry name" value="Luciferase, Domain 3"/>
    <property type="match status" value="1"/>
</dbReference>
<evidence type="ECO:0000256" key="2">
    <source>
        <dbReference type="ARBA" id="ARBA00022741"/>
    </source>
</evidence>
<feature type="domain" description="AMP-dependent synthetase/ligase" evidence="5">
    <location>
        <begin position="33"/>
        <end position="409"/>
    </location>
</feature>
<gene>
    <name evidence="7" type="ORF">FH607_004140</name>
</gene>
<evidence type="ECO:0000256" key="4">
    <source>
        <dbReference type="SAM" id="MobiDB-lite"/>
    </source>
</evidence>
<keyword evidence="1" id="KW-0436">Ligase</keyword>
<feature type="region of interest" description="Disordered" evidence="4">
    <location>
        <begin position="545"/>
        <end position="564"/>
    </location>
</feature>
<feature type="compositionally biased region" description="Low complexity" evidence="4">
    <location>
        <begin position="545"/>
        <end position="557"/>
    </location>
</feature>
<dbReference type="GO" id="GO:0005524">
    <property type="term" value="F:ATP binding"/>
    <property type="evidence" value="ECO:0007669"/>
    <property type="project" value="UniProtKB-KW"/>
</dbReference>
<evidence type="ECO:0000313" key="8">
    <source>
        <dbReference type="Proteomes" id="UP000314251"/>
    </source>
</evidence>
<dbReference type="PANTHER" id="PTHR43767:SF1">
    <property type="entry name" value="NONRIBOSOMAL PEPTIDE SYNTHASE PES1 (EUROFUNG)-RELATED"/>
    <property type="match status" value="1"/>
</dbReference>
<dbReference type="InterPro" id="IPR025110">
    <property type="entry name" value="AMP-bd_C"/>
</dbReference>
<dbReference type="Pfam" id="PF13193">
    <property type="entry name" value="AMP-binding_C"/>
    <property type="match status" value="1"/>
</dbReference>
<dbReference type="PROSITE" id="PS00455">
    <property type="entry name" value="AMP_BINDING"/>
    <property type="match status" value="1"/>
</dbReference>
<evidence type="ECO:0000259" key="6">
    <source>
        <dbReference type="Pfam" id="PF13193"/>
    </source>
</evidence>
<evidence type="ECO:0000256" key="1">
    <source>
        <dbReference type="ARBA" id="ARBA00022598"/>
    </source>
</evidence>
<evidence type="ECO:0000256" key="3">
    <source>
        <dbReference type="ARBA" id="ARBA00022840"/>
    </source>
</evidence>
<dbReference type="InterPro" id="IPR045851">
    <property type="entry name" value="AMP-bd_C_sf"/>
</dbReference>
<dbReference type="Gene3D" id="3.40.50.980">
    <property type="match status" value="2"/>
</dbReference>
<keyword evidence="2" id="KW-0547">Nucleotide-binding</keyword>
<dbReference type="RefSeq" id="WP_139666197.1">
    <property type="nucleotide sequence ID" value="NZ_VDLY02000002.1"/>
</dbReference>
<dbReference type="AlphaFoldDB" id="A0A5N6AMP5"/>
<dbReference type="GO" id="GO:0016878">
    <property type="term" value="F:acid-thiol ligase activity"/>
    <property type="evidence" value="ECO:0007669"/>
    <property type="project" value="UniProtKB-ARBA"/>
</dbReference>
<dbReference type="InterPro" id="IPR020845">
    <property type="entry name" value="AMP-binding_CS"/>
</dbReference>
<keyword evidence="8" id="KW-1185">Reference proteome</keyword>
<dbReference type="FunFam" id="2.30.38.10:FF:000003">
    <property type="entry name" value="Vibriobactin-specific 2,3-dihydroxybenzoate-AMP ligase"/>
    <property type="match status" value="1"/>
</dbReference>
<evidence type="ECO:0000259" key="5">
    <source>
        <dbReference type="Pfam" id="PF00501"/>
    </source>
</evidence>
<dbReference type="Proteomes" id="UP000314251">
    <property type="component" value="Unassembled WGS sequence"/>
</dbReference>